<dbReference type="AlphaFoldDB" id="A0AA88LN99"/>
<evidence type="ECO:0000256" key="1">
    <source>
        <dbReference type="SAM" id="MobiDB-lite"/>
    </source>
</evidence>
<reference evidence="2" key="1">
    <citation type="submission" date="2023-07" db="EMBL/GenBank/DDBJ databases">
        <title>Chromosome-level Genome Assembly of Striped Snakehead (Channa striata).</title>
        <authorList>
            <person name="Liu H."/>
        </authorList>
    </citation>
    <scope>NUCLEOTIDE SEQUENCE</scope>
    <source>
        <strain evidence="2">Gz</strain>
        <tissue evidence="2">Muscle</tissue>
    </source>
</reference>
<protein>
    <submittedName>
        <fullName evidence="2">Uncharacterized protein</fullName>
    </submittedName>
</protein>
<comment type="caution">
    <text evidence="2">The sequence shown here is derived from an EMBL/GenBank/DDBJ whole genome shotgun (WGS) entry which is preliminary data.</text>
</comment>
<evidence type="ECO:0000313" key="2">
    <source>
        <dbReference type="EMBL" id="KAK2815669.1"/>
    </source>
</evidence>
<name>A0AA88LN99_CHASR</name>
<organism evidence="2 3">
    <name type="scientific">Channa striata</name>
    <name type="common">Snakehead murrel</name>
    <name type="synonym">Ophicephalus striatus</name>
    <dbReference type="NCBI Taxonomy" id="64152"/>
    <lineage>
        <taxon>Eukaryota</taxon>
        <taxon>Metazoa</taxon>
        <taxon>Chordata</taxon>
        <taxon>Craniata</taxon>
        <taxon>Vertebrata</taxon>
        <taxon>Euteleostomi</taxon>
        <taxon>Actinopterygii</taxon>
        <taxon>Neopterygii</taxon>
        <taxon>Teleostei</taxon>
        <taxon>Neoteleostei</taxon>
        <taxon>Acanthomorphata</taxon>
        <taxon>Anabantaria</taxon>
        <taxon>Anabantiformes</taxon>
        <taxon>Channoidei</taxon>
        <taxon>Channidae</taxon>
        <taxon>Channa</taxon>
    </lineage>
</organism>
<dbReference type="Proteomes" id="UP001187415">
    <property type="component" value="Unassembled WGS sequence"/>
</dbReference>
<evidence type="ECO:0000313" key="3">
    <source>
        <dbReference type="Proteomes" id="UP001187415"/>
    </source>
</evidence>
<feature type="region of interest" description="Disordered" evidence="1">
    <location>
        <begin position="95"/>
        <end position="126"/>
    </location>
</feature>
<dbReference type="EMBL" id="JAUPFM010000022">
    <property type="protein sequence ID" value="KAK2815669.1"/>
    <property type="molecule type" value="Genomic_DNA"/>
</dbReference>
<proteinExistence type="predicted"/>
<accession>A0AA88LN99</accession>
<gene>
    <name evidence="2" type="ORF">Q5P01_026136</name>
</gene>
<feature type="region of interest" description="Disordered" evidence="1">
    <location>
        <begin position="15"/>
        <end position="44"/>
    </location>
</feature>
<sequence>MLSVSTLSPLDLTWQFSSPGCSEKTGGAVEGEQERRDEEGGSTMADEAFGQVQGQVDRALERNCHAGHICNYPHPLKGGLDRAPTGVYTERQQWLGSPRMPVDPPCQRQHASHGRRENLSGVGPPL</sequence>
<keyword evidence="3" id="KW-1185">Reference proteome</keyword>